<accession>A0A284R6B3</accession>
<evidence type="ECO:0000259" key="1">
    <source>
        <dbReference type="PROSITE" id="PS50011"/>
    </source>
</evidence>
<dbReference type="Pfam" id="PF00069">
    <property type="entry name" value="Pkinase"/>
    <property type="match status" value="1"/>
</dbReference>
<dbReference type="InterPro" id="IPR011009">
    <property type="entry name" value="Kinase-like_dom_sf"/>
</dbReference>
<protein>
    <recommendedName>
        <fullName evidence="1">Protein kinase domain-containing protein</fullName>
    </recommendedName>
</protein>
<evidence type="ECO:0000313" key="3">
    <source>
        <dbReference type="Proteomes" id="UP000219338"/>
    </source>
</evidence>
<feature type="domain" description="Protein kinase" evidence="1">
    <location>
        <begin position="1"/>
        <end position="193"/>
    </location>
</feature>
<sequence length="193" mass="22055">MTTVEPTNRERCLVRDVAIMDVEAESPFRLRELLWSDGEDFFYFQSSTRKPLDEDEATRSALSRHAILVLWSLYQIAPPPGLICAPEPLPDDCYVKVDRMYHFRPEDLDRSAIWPLMIQEARYGQTLDTMVENGVIPRSDIELSLDQGIKHIHGLGLIHNDINPNNIMLDADGTLVIIDFDSCRRAGELMLRG</sequence>
<dbReference type="GO" id="GO:0004672">
    <property type="term" value="F:protein kinase activity"/>
    <property type="evidence" value="ECO:0007669"/>
    <property type="project" value="InterPro"/>
</dbReference>
<organism evidence="2 3">
    <name type="scientific">Armillaria ostoyae</name>
    <name type="common">Armillaria root rot fungus</name>
    <dbReference type="NCBI Taxonomy" id="47428"/>
    <lineage>
        <taxon>Eukaryota</taxon>
        <taxon>Fungi</taxon>
        <taxon>Dikarya</taxon>
        <taxon>Basidiomycota</taxon>
        <taxon>Agaricomycotina</taxon>
        <taxon>Agaricomycetes</taxon>
        <taxon>Agaricomycetidae</taxon>
        <taxon>Agaricales</taxon>
        <taxon>Marasmiineae</taxon>
        <taxon>Physalacriaceae</taxon>
        <taxon>Armillaria</taxon>
    </lineage>
</organism>
<reference evidence="3" key="1">
    <citation type="journal article" date="2017" name="Nat. Ecol. Evol.">
        <title>Genome expansion and lineage-specific genetic innovations in the forest pathogenic fungi Armillaria.</title>
        <authorList>
            <person name="Sipos G."/>
            <person name="Prasanna A.N."/>
            <person name="Walter M.C."/>
            <person name="O'Connor E."/>
            <person name="Balint B."/>
            <person name="Krizsan K."/>
            <person name="Kiss B."/>
            <person name="Hess J."/>
            <person name="Varga T."/>
            <person name="Slot J."/>
            <person name="Riley R."/>
            <person name="Boka B."/>
            <person name="Rigling D."/>
            <person name="Barry K."/>
            <person name="Lee J."/>
            <person name="Mihaltcheva S."/>
            <person name="LaButti K."/>
            <person name="Lipzen A."/>
            <person name="Waldron R."/>
            <person name="Moloney N.M."/>
            <person name="Sperisen C."/>
            <person name="Kredics L."/>
            <person name="Vagvoelgyi C."/>
            <person name="Patrignani A."/>
            <person name="Fitzpatrick D."/>
            <person name="Nagy I."/>
            <person name="Doyle S."/>
            <person name="Anderson J.B."/>
            <person name="Grigoriev I.V."/>
            <person name="Gueldener U."/>
            <person name="Muensterkoetter M."/>
            <person name="Nagy L.G."/>
        </authorList>
    </citation>
    <scope>NUCLEOTIDE SEQUENCE [LARGE SCALE GENOMIC DNA]</scope>
    <source>
        <strain evidence="3">C18/9</strain>
    </source>
</reference>
<keyword evidence="3" id="KW-1185">Reference proteome</keyword>
<dbReference type="SUPFAM" id="SSF56112">
    <property type="entry name" value="Protein kinase-like (PK-like)"/>
    <property type="match status" value="1"/>
</dbReference>
<dbReference type="Gene3D" id="1.10.510.10">
    <property type="entry name" value="Transferase(Phosphotransferase) domain 1"/>
    <property type="match status" value="1"/>
</dbReference>
<dbReference type="STRING" id="47428.A0A284R6B3"/>
<gene>
    <name evidence="2" type="ORF">ARMOST_07627</name>
</gene>
<dbReference type="EMBL" id="FUEG01000005">
    <property type="protein sequence ID" value="SJL04266.1"/>
    <property type="molecule type" value="Genomic_DNA"/>
</dbReference>
<dbReference type="InterPro" id="IPR000719">
    <property type="entry name" value="Prot_kinase_dom"/>
</dbReference>
<dbReference type="OrthoDB" id="4062651at2759"/>
<dbReference type="GO" id="GO:0005524">
    <property type="term" value="F:ATP binding"/>
    <property type="evidence" value="ECO:0007669"/>
    <property type="project" value="InterPro"/>
</dbReference>
<dbReference type="AlphaFoldDB" id="A0A284R6B3"/>
<dbReference type="PROSITE" id="PS50011">
    <property type="entry name" value="PROTEIN_KINASE_DOM"/>
    <property type="match status" value="1"/>
</dbReference>
<proteinExistence type="predicted"/>
<evidence type="ECO:0000313" key="2">
    <source>
        <dbReference type="EMBL" id="SJL04266.1"/>
    </source>
</evidence>
<dbReference type="Proteomes" id="UP000219338">
    <property type="component" value="Unassembled WGS sequence"/>
</dbReference>
<name>A0A284R6B3_ARMOS</name>